<dbReference type="EMBL" id="VSSQ01018815">
    <property type="protein sequence ID" value="MPM62338.1"/>
    <property type="molecule type" value="Genomic_DNA"/>
</dbReference>
<name>A0A645BBA3_9ZZZZ</name>
<dbReference type="AlphaFoldDB" id="A0A645BBA3"/>
<reference evidence="1" key="1">
    <citation type="submission" date="2019-08" db="EMBL/GenBank/DDBJ databases">
        <authorList>
            <person name="Kucharzyk K."/>
            <person name="Murdoch R.W."/>
            <person name="Higgins S."/>
            <person name="Loffler F."/>
        </authorList>
    </citation>
    <scope>NUCLEOTIDE SEQUENCE</scope>
</reference>
<sequence length="219" mass="24639">MQVPAPAVNHHLLSIEAGVAKGRRYVNDGPGREFFQLSNVDKRLQLRHGEGKKRRVPRADQHCLVAVVIPAGLERHQNELLSGKPPIRLLAYLGERITIDILKPGLVRGLVIGDAHTVRVPAAHIVLGIIDHGPVFAADHIRLVDRPAIHIVHHVDPVGVLIAENQLIERLLALRHDDAGTAVHDSAQFLRQYKALQYFVQFWSPRFQLIYKRIRNFFG</sequence>
<comment type="caution">
    <text evidence="1">The sequence shown here is derived from an EMBL/GenBank/DDBJ whole genome shotgun (WGS) entry which is preliminary data.</text>
</comment>
<accession>A0A645BBA3</accession>
<evidence type="ECO:0000313" key="1">
    <source>
        <dbReference type="EMBL" id="MPM62338.1"/>
    </source>
</evidence>
<organism evidence="1">
    <name type="scientific">bioreactor metagenome</name>
    <dbReference type="NCBI Taxonomy" id="1076179"/>
    <lineage>
        <taxon>unclassified sequences</taxon>
        <taxon>metagenomes</taxon>
        <taxon>ecological metagenomes</taxon>
    </lineage>
</organism>
<proteinExistence type="predicted"/>
<protein>
    <submittedName>
        <fullName evidence="1">Uncharacterized protein</fullName>
    </submittedName>
</protein>
<gene>
    <name evidence="1" type="ORF">SDC9_109204</name>
</gene>